<accession>A0A8H3MC20</accession>
<evidence type="ECO:0008006" key="3">
    <source>
        <dbReference type="Google" id="ProtNLM"/>
    </source>
</evidence>
<dbReference type="OrthoDB" id="2419021at2759"/>
<organism evidence="1 2">
    <name type="scientific">Rhizophagus clarus</name>
    <dbReference type="NCBI Taxonomy" id="94130"/>
    <lineage>
        <taxon>Eukaryota</taxon>
        <taxon>Fungi</taxon>
        <taxon>Fungi incertae sedis</taxon>
        <taxon>Mucoromycota</taxon>
        <taxon>Glomeromycotina</taxon>
        <taxon>Glomeromycetes</taxon>
        <taxon>Glomerales</taxon>
        <taxon>Glomeraceae</taxon>
        <taxon>Rhizophagus</taxon>
    </lineage>
</organism>
<comment type="caution">
    <text evidence="1">The sequence shown here is derived from an EMBL/GenBank/DDBJ whole genome shotgun (WGS) entry which is preliminary data.</text>
</comment>
<dbReference type="AlphaFoldDB" id="A0A8H3MC20"/>
<evidence type="ECO:0000313" key="1">
    <source>
        <dbReference type="EMBL" id="GET00215.1"/>
    </source>
</evidence>
<name>A0A8H3MC20_9GLOM</name>
<gene>
    <name evidence="1" type="ORF">RCL2_002668400</name>
</gene>
<evidence type="ECO:0000313" key="2">
    <source>
        <dbReference type="Proteomes" id="UP000615446"/>
    </source>
</evidence>
<protein>
    <recommendedName>
        <fullName evidence="3">Zinc-ribbon domain-containing protein</fullName>
    </recommendedName>
</protein>
<sequence>MKRLTLDNAFAIAKERGGTCVSTEYINTSTPMRWKCANSHEWTATFNNIKNHKRWCPHCAVNRPLTIENAKQLACSKNGLCISTEYINVNTPMQWQCMKGHVWTATFHSIKNGKRWCPHCAGNRPLTIENAKQLAHSKNGLCVSTEYINVNVPMQWRCSKGHEWNASFNNIKNGKKWCPHCAGNRPLTIENAKQLACNRNGTCLSKYFTNSRSALLWKCAKEHLWTASFSNVKHSNSWCPFCSKYKREKLCREIVSKYLGPPSEIRRLDFLKTSENYQGLELDIPYYDYGFAIEVQGVQHEKYHEFFHGGDPNNLIKQQARDQLKKELCEDNQIALRLRIHFVLAVTIIFVLMKKILQSFWNF</sequence>
<dbReference type="Proteomes" id="UP000615446">
    <property type="component" value="Unassembled WGS sequence"/>
</dbReference>
<proteinExistence type="predicted"/>
<reference evidence="1" key="1">
    <citation type="submission" date="2019-10" db="EMBL/GenBank/DDBJ databases">
        <title>Conservation and host-specific expression of non-tandemly repeated heterogenous ribosome RNA gene in arbuscular mycorrhizal fungi.</title>
        <authorList>
            <person name="Maeda T."/>
            <person name="Kobayashi Y."/>
            <person name="Nakagawa T."/>
            <person name="Ezawa T."/>
            <person name="Yamaguchi K."/>
            <person name="Bino T."/>
            <person name="Nishimoto Y."/>
            <person name="Shigenobu S."/>
            <person name="Kawaguchi M."/>
        </authorList>
    </citation>
    <scope>NUCLEOTIDE SEQUENCE</scope>
    <source>
        <strain evidence="1">HR1</strain>
    </source>
</reference>
<dbReference type="EMBL" id="BLAL01000285">
    <property type="protein sequence ID" value="GET00215.1"/>
    <property type="molecule type" value="Genomic_DNA"/>
</dbReference>